<protein>
    <submittedName>
        <fullName evidence="1">Uncharacterized protein</fullName>
    </submittedName>
</protein>
<reference evidence="1" key="2">
    <citation type="journal article" date="2024" name="Antonie Van Leeuwenhoek">
        <title>Roseihalotalea indica gen. nov., sp. nov., a halophilic Bacteroidetes from mesopelagic Southwest Indian Ocean with higher carbohydrate metabolic potential.</title>
        <authorList>
            <person name="Chen B."/>
            <person name="Zhang M."/>
            <person name="Lin D."/>
            <person name="Ye J."/>
            <person name="Tang K."/>
        </authorList>
    </citation>
    <scope>NUCLEOTIDE SEQUENCE</scope>
    <source>
        <strain evidence="1">TK19036</strain>
    </source>
</reference>
<gene>
    <name evidence="1" type="ORF">K4G66_28115</name>
</gene>
<name>A0AA49JGC5_9BACT</name>
<dbReference type="AlphaFoldDB" id="A0AA49JGC5"/>
<dbReference type="EMBL" id="CP120682">
    <property type="protein sequence ID" value="WKN36235.1"/>
    <property type="molecule type" value="Genomic_DNA"/>
</dbReference>
<sequence length="512" mass="61125">MNELQDLIQIIRKKGHRSIQLVNFNFRKKETSKDNLLYQGILNDAFTSDEDASQSLFQADPGNRNYRNAKSKLKNKLLNHLFFLDYDKESYTYYEQCRYDCEKNLLQAKILTSENADEIAQKLIPSLIRTATEYELYDILVGALELEKNYHSRQGKITPFLETRAALAEARLKLRAYQSSEDLFYETLVHIHKSVSAQKRVLDTIPKTIEQIHHIADRVQSNSISLIGYKLSLLFYQLNWDYDKTLELCTQLEDRYLNRPNNEIHVNLQQKEVVFTKLYAYIYLEEVVQGIPYAKRKQALFKPSHSDWFTFMEYYLLLLMKGEQYKDAAKIFRKVRTNKNFNSLPQEIRDRWAIYRVYLIYFNDSKILRWGFNLEEFLEKKPDYPKEYDSFNIASYTVRFMFLLRNGCVSELKDCVNSMSDYKSSHLDKRNNYRSSVFIRLLEIVIEKDFDFDRVQEKGNTYYQKLAETKIPSDLMVEMEVVPYERLWIHVLRILKTNKSYVHYQFYNVQAM</sequence>
<organism evidence="1">
    <name type="scientific">Roseihalotalea indica</name>
    <dbReference type="NCBI Taxonomy" id="2867963"/>
    <lineage>
        <taxon>Bacteria</taxon>
        <taxon>Pseudomonadati</taxon>
        <taxon>Bacteroidota</taxon>
        <taxon>Cytophagia</taxon>
        <taxon>Cytophagales</taxon>
        <taxon>Catalimonadaceae</taxon>
        <taxon>Roseihalotalea</taxon>
    </lineage>
</organism>
<evidence type="ECO:0000313" key="1">
    <source>
        <dbReference type="EMBL" id="WKN36235.1"/>
    </source>
</evidence>
<proteinExistence type="predicted"/>
<reference evidence="1" key="1">
    <citation type="journal article" date="2023" name="Comput. Struct. Biotechnol. J.">
        <title>Discovery of a novel marine Bacteroidetes with a rich repertoire of carbohydrate-active enzymes.</title>
        <authorList>
            <person name="Chen B."/>
            <person name="Liu G."/>
            <person name="Chen Q."/>
            <person name="Wang H."/>
            <person name="Liu L."/>
            <person name="Tang K."/>
        </authorList>
    </citation>
    <scope>NUCLEOTIDE SEQUENCE</scope>
    <source>
        <strain evidence="1">TK19036</strain>
    </source>
</reference>
<accession>A0AA49JGC5</accession>